<keyword evidence="2" id="KW-1185">Reference proteome</keyword>
<dbReference type="RefSeq" id="WP_264429558.1">
    <property type="nucleotide sequence ID" value="NZ_CP080627.1"/>
</dbReference>
<gene>
    <name evidence="1" type="ORF">K1Y77_16205</name>
</gene>
<evidence type="ECO:0000313" key="2">
    <source>
        <dbReference type="Proteomes" id="UP001163082"/>
    </source>
</evidence>
<protein>
    <recommendedName>
        <fullName evidence="3">HK97 gp10 family phage protein</fullName>
    </recommendedName>
</protein>
<accession>A0ABY6JP58</accession>
<reference evidence="1 2" key="1">
    <citation type="journal article" date="2022" name="Antonie Van Leeuwenhoek">
        <title>Whole genome sequencing of the halophilic Halomonas qaidamensis XH36, a novel species strain with high ectoine production.</title>
        <authorList>
            <person name="Zhang T."/>
            <person name="Cui T."/>
            <person name="Cao Y."/>
            <person name="Li Y."/>
            <person name="Li F."/>
            <person name="Zhu D."/>
            <person name="Xing J."/>
        </authorList>
    </citation>
    <scope>NUCLEOTIDE SEQUENCE [LARGE SCALE GENOMIC DNA]</scope>
    <source>
        <strain evidence="1 2">XH36</strain>
    </source>
</reference>
<name>A0ABY6JP58_9GAMM</name>
<proteinExistence type="predicted"/>
<sequence>MNYIPGARNGGIIESKVLENWITKARTLANAEHIEDIADYWIGKMLSASPMAGDGVCTIKPKSNMIDLFHSNAMIEGFKIGKSNRRGVTTRMTSDGGALECEEEMKYRAWIGRFRVPSVVTKLRSRVRDSMRMIGQA</sequence>
<organism evidence="1 2">
    <name type="scientific">Halomonas qaidamensis</name>
    <dbReference type="NCBI Taxonomy" id="2866211"/>
    <lineage>
        <taxon>Bacteria</taxon>
        <taxon>Pseudomonadati</taxon>
        <taxon>Pseudomonadota</taxon>
        <taxon>Gammaproteobacteria</taxon>
        <taxon>Oceanospirillales</taxon>
        <taxon>Halomonadaceae</taxon>
        <taxon>Halomonas</taxon>
    </lineage>
</organism>
<dbReference type="Proteomes" id="UP001163082">
    <property type="component" value="Chromosome"/>
</dbReference>
<evidence type="ECO:0008006" key="3">
    <source>
        <dbReference type="Google" id="ProtNLM"/>
    </source>
</evidence>
<evidence type="ECO:0000313" key="1">
    <source>
        <dbReference type="EMBL" id="UYV18965.1"/>
    </source>
</evidence>
<dbReference type="EMBL" id="CP080627">
    <property type="protein sequence ID" value="UYV18965.1"/>
    <property type="molecule type" value="Genomic_DNA"/>
</dbReference>